<name>A0A9Q0FNZ8_9ROSI</name>
<comment type="caution">
    <text evidence="2">The sequence shown here is derived from an EMBL/GenBank/DDBJ whole genome shotgun (WGS) entry which is preliminary data.</text>
</comment>
<dbReference type="AlphaFoldDB" id="A0A9Q0FNZ8"/>
<dbReference type="EMBL" id="JAKUCV010004789">
    <property type="protein sequence ID" value="KAJ4834050.1"/>
    <property type="molecule type" value="Genomic_DNA"/>
</dbReference>
<dbReference type="PANTHER" id="PTHR34280:SF15">
    <property type="entry name" value="TRANSCRIPTION FACTOR"/>
    <property type="match status" value="1"/>
</dbReference>
<feature type="compositionally biased region" description="Polar residues" evidence="1">
    <location>
        <begin position="162"/>
        <end position="171"/>
    </location>
</feature>
<feature type="region of interest" description="Disordered" evidence="1">
    <location>
        <begin position="150"/>
        <end position="173"/>
    </location>
</feature>
<dbReference type="OrthoDB" id="1925325at2759"/>
<dbReference type="InterPro" id="IPR038947">
    <property type="entry name" value="At3g27210-like"/>
</dbReference>
<evidence type="ECO:0000256" key="1">
    <source>
        <dbReference type="SAM" id="MobiDB-lite"/>
    </source>
</evidence>
<reference evidence="2" key="2">
    <citation type="journal article" date="2023" name="Plants (Basel)">
        <title>Annotation of the Turnera subulata (Passifloraceae) Draft Genome Reveals the S-Locus Evolved after the Divergence of Turneroideae from Passifloroideae in a Stepwise Manner.</title>
        <authorList>
            <person name="Henning P.M."/>
            <person name="Roalson E.H."/>
            <person name="Mir W."/>
            <person name="McCubbin A.G."/>
            <person name="Shore J.S."/>
        </authorList>
    </citation>
    <scope>NUCLEOTIDE SEQUENCE</scope>
    <source>
        <strain evidence="2">F60SS</strain>
    </source>
</reference>
<sequence length="232" mass="25511">MGNCVPIQRNPDPAMKVKCNINSQAGSAQVESVPFKDNKVNTDHHLIAELSSKPQSLPMPYEASFRDLSNLEEVYFDSQPWLDSDVEDFISVYGDSTPSCNTTPVHQASLVGTPPSEPFDASSGANLIAEPSPTDMKKQLIELFREGFHSNSDDDQQQLQDSAQAKHSTACTPPKFSYGGRYESIASSGTNRHGYRKKKAAYSPQCCLPNIVRSLSSTERRKQRSPANARGQ</sequence>
<dbReference type="Proteomes" id="UP001141552">
    <property type="component" value="Unassembled WGS sequence"/>
</dbReference>
<reference evidence="2" key="1">
    <citation type="submission" date="2022-02" db="EMBL/GenBank/DDBJ databases">
        <authorList>
            <person name="Henning P.M."/>
            <person name="McCubbin A.G."/>
            <person name="Shore J.S."/>
        </authorList>
    </citation>
    <scope>NUCLEOTIDE SEQUENCE</scope>
    <source>
        <strain evidence="2">F60SS</strain>
        <tissue evidence="2">Leaves</tissue>
    </source>
</reference>
<accession>A0A9Q0FNZ8</accession>
<proteinExistence type="predicted"/>
<protein>
    <submittedName>
        <fullName evidence="2">Uncharacterized protein</fullName>
    </submittedName>
</protein>
<gene>
    <name evidence="2" type="ORF">Tsubulata_017213</name>
</gene>
<evidence type="ECO:0000313" key="2">
    <source>
        <dbReference type="EMBL" id="KAJ4834050.1"/>
    </source>
</evidence>
<organism evidence="2 3">
    <name type="scientific">Turnera subulata</name>
    <dbReference type="NCBI Taxonomy" id="218843"/>
    <lineage>
        <taxon>Eukaryota</taxon>
        <taxon>Viridiplantae</taxon>
        <taxon>Streptophyta</taxon>
        <taxon>Embryophyta</taxon>
        <taxon>Tracheophyta</taxon>
        <taxon>Spermatophyta</taxon>
        <taxon>Magnoliopsida</taxon>
        <taxon>eudicotyledons</taxon>
        <taxon>Gunneridae</taxon>
        <taxon>Pentapetalae</taxon>
        <taxon>rosids</taxon>
        <taxon>fabids</taxon>
        <taxon>Malpighiales</taxon>
        <taxon>Passifloraceae</taxon>
        <taxon>Turnera</taxon>
    </lineage>
</organism>
<keyword evidence="3" id="KW-1185">Reference proteome</keyword>
<evidence type="ECO:0000313" key="3">
    <source>
        <dbReference type="Proteomes" id="UP001141552"/>
    </source>
</evidence>
<dbReference type="PANTHER" id="PTHR34280">
    <property type="entry name" value="OS01G0920100 PROTEIN"/>
    <property type="match status" value="1"/>
</dbReference>